<name>A0ABT5L2I4_9ALTE</name>
<dbReference type="PROSITE" id="PS50005">
    <property type="entry name" value="TPR"/>
    <property type="match status" value="1"/>
</dbReference>
<gene>
    <name evidence="3" type="ORF">OIK42_04405</name>
</gene>
<dbReference type="Pfam" id="PF13432">
    <property type="entry name" value="TPR_16"/>
    <property type="match status" value="1"/>
</dbReference>
<evidence type="ECO:0000256" key="1">
    <source>
        <dbReference type="PROSITE-ProRule" id="PRU00339"/>
    </source>
</evidence>
<evidence type="ECO:0000313" key="3">
    <source>
        <dbReference type="EMBL" id="MDC8830003.1"/>
    </source>
</evidence>
<dbReference type="RefSeq" id="WP_273638651.1">
    <property type="nucleotide sequence ID" value="NZ_JAQQXP010000001.1"/>
</dbReference>
<dbReference type="SMART" id="SM00028">
    <property type="entry name" value="TPR"/>
    <property type="match status" value="5"/>
</dbReference>
<evidence type="ECO:0000313" key="4">
    <source>
        <dbReference type="Proteomes" id="UP001218788"/>
    </source>
</evidence>
<dbReference type="SUPFAM" id="SSF81901">
    <property type="entry name" value="HCP-like"/>
    <property type="match status" value="1"/>
</dbReference>
<dbReference type="InterPro" id="IPR019734">
    <property type="entry name" value="TPR_rpt"/>
</dbReference>
<sequence>MKQTLSKSLLSLAVTGLLLTGSATLVSSMLATSAVAQEQKASDKPTRRTPALRSKVYEQLARAQTAADGGNLPEAIDILDLVKSKTDSMNSYELAMMYNFYGFIYYNDEQYDKALANFAEVVKQQPIPESFEMSTLFSLAQLNLMQGNYAASIDYLERWEALNTGAIPPKNLVIKAQAYYQNKQYAEAADFITQAIKGHEEEGMIPDEGWLILQRAVFYELKQPEKVKDVLVKMVKLFNEPKYWIQLAGMYGELGEEKKQLAIMEAAYQQGYVTSAADIFNLAQLYYYHKAPYKGARLMEQALNDGVLEKNLRNLKFLGQTWTLAKEQDKAVPVMAKAASLADDGELDAQLAQIYLNMEKWDNAITAADNALNKGELRNPGIPYLIKGMALYNKKQYATALDVLAEAEKYQSSRGMAQQWSKFVESEKSSSEQIQAELGS</sequence>
<reference evidence="3 4" key="1">
    <citation type="submission" date="2022-10" db="EMBL/GenBank/DDBJ databases">
        <title>Alteromonas sp. chi3 Genome sequencing.</title>
        <authorList>
            <person name="Park S."/>
        </authorList>
    </citation>
    <scope>NUCLEOTIDE SEQUENCE [LARGE SCALE GENOMIC DNA]</scope>
    <source>
        <strain evidence="4">chi3</strain>
    </source>
</reference>
<feature type="chain" id="PRO_5046785783" evidence="2">
    <location>
        <begin position="37"/>
        <end position="440"/>
    </location>
</feature>
<dbReference type="PANTHER" id="PTHR23082:SF0">
    <property type="entry name" value="GENERAL TRANSCRIPTION FACTOR 3C POLYPEPTIDE 3"/>
    <property type="match status" value="1"/>
</dbReference>
<evidence type="ECO:0000256" key="2">
    <source>
        <dbReference type="SAM" id="SignalP"/>
    </source>
</evidence>
<keyword evidence="4" id="KW-1185">Reference proteome</keyword>
<dbReference type="InterPro" id="IPR011990">
    <property type="entry name" value="TPR-like_helical_dom_sf"/>
</dbReference>
<proteinExistence type="predicted"/>
<dbReference type="EMBL" id="JAQQXP010000001">
    <property type="protein sequence ID" value="MDC8830003.1"/>
    <property type="molecule type" value="Genomic_DNA"/>
</dbReference>
<feature type="signal peptide" evidence="2">
    <location>
        <begin position="1"/>
        <end position="36"/>
    </location>
</feature>
<feature type="repeat" description="TPR" evidence="1">
    <location>
        <begin position="95"/>
        <end position="128"/>
    </location>
</feature>
<dbReference type="SUPFAM" id="SSF48452">
    <property type="entry name" value="TPR-like"/>
    <property type="match status" value="1"/>
</dbReference>
<dbReference type="InterPro" id="IPR039340">
    <property type="entry name" value="Tfc4/TFIIIC-102/Sfc4"/>
</dbReference>
<comment type="caution">
    <text evidence="3">The sequence shown here is derived from an EMBL/GenBank/DDBJ whole genome shotgun (WGS) entry which is preliminary data.</text>
</comment>
<dbReference type="Pfam" id="PF13424">
    <property type="entry name" value="TPR_12"/>
    <property type="match status" value="1"/>
</dbReference>
<accession>A0ABT5L2I4</accession>
<keyword evidence="1" id="KW-0802">TPR repeat</keyword>
<keyword evidence="2" id="KW-0732">Signal</keyword>
<organism evidence="3 4">
    <name type="scientific">Alteromonas gilva</name>
    <dbReference type="NCBI Taxonomy" id="2987522"/>
    <lineage>
        <taxon>Bacteria</taxon>
        <taxon>Pseudomonadati</taxon>
        <taxon>Pseudomonadota</taxon>
        <taxon>Gammaproteobacteria</taxon>
        <taxon>Alteromonadales</taxon>
        <taxon>Alteromonadaceae</taxon>
        <taxon>Alteromonas/Salinimonas group</taxon>
        <taxon>Alteromonas</taxon>
    </lineage>
</organism>
<dbReference type="Gene3D" id="1.25.40.10">
    <property type="entry name" value="Tetratricopeptide repeat domain"/>
    <property type="match status" value="3"/>
</dbReference>
<protein>
    <submittedName>
        <fullName evidence="3">Tetratricopeptide repeat protein</fullName>
    </submittedName>
</protein>
<dbReference type="PANTHER" id="PTHR23082">
    <property type="entry name" value="TRANSCRIPTION INITIATION FACTOR IIIC TFIIIC , POLYPEPTIDE 3-RELATED"/>
    <property type="match status" value="1"/>
</dbReference>
<dbReference type="Proteomes" id="UP001218788">
    <property type="component" value="Unassembled WGS sequence"/>
</dbReference>